<dbReference type="RefSeq" id="WP_321195584.1">
    <property type="nucleotide sequence ID" value="NZ_FXTU01000002.1"/>
</dbReference>
<evidence type="ECO:0000313" key="6">
    <source>
        <dbReference type="Proteomes" id="UP001157946"/>
    </source>
</evidence>
<evidence type="ECO:0000256" key="1">
    <source>
        <dbReference type="ARBA" id="ARBA00023122"/>
    </source>
</evidence>
<accession>A0AA46AES9</accession>
<dbReference type="CDD" id="cd04622">
    <property type="entry name" value="CBS_pair_HRP1_like"/>
    <property type="match status" value="1"/>
</dbReference>
<dbReference type="InterPro" id="IPR000644">
    <property type="entry name" value="CBS_dom"/>
</dbReference>
<feature type="region of interest" description="Disordered" evidence="3">
    <location>
        <begin position="129"/>
        <end position="149"/>
    </location>
</feature>
<comment type="caution">
    <text evidence="5">The sequence shown here is derived from an EMBL/GenBank/DDBJ whole genome shotgun (WGS) entry which is preliminary data.</text>
</comment>
<organism evidence="5 6">
    <name type="scientific">Laceyella tengchongensis</name>
    <dbReference type="NCBI Taxonomy" id="574699"/>
    <lineage>
        <taxon>Bacteria</taxon>
        <taxon>Bacillati</taxon>
        <taxon>Bacillota</taxon>
        <taxon>Bacilli</taxon>
        <taxon>Bacillales</taxon>
        <taxon>Thermoactinomycetaceae</taxon>
        <taxon>Laceyella</taxon>
    </lineage>
</organism>
<protein>
    <submittedName>
        <fullName evidence="5">CBS domain-containing protein</fullName>
    </submittedName>
</protein>
<evidence type="ECO:0000313" key="5">
    <source>
        <dbReference type="EMBL" id="SMP14370.1"/>
    </source>
</evidence>
<dbReference type="InterPro" id="IPR051257">
    <property type="entry name" value="Diverse_CBS-Domain"/>
</dbReference>
<sequence>MMHKLRDIMSTNVTAVNPQENVYSVASKMREQNIGMVPVVENGRLLGIVTDRDLVTRGIANKMPNSRSVRDIMSTHIVSGTPDMTVDEASRIMAEAQVRRLPVVENNQVVGVVSLGDLAVNQPYQDEASQALSEISETHNPHASNDLQS</sequence>
<name>A0AA46AES9_9BACL</name>
<dbReference type="PANTHER" id="PTHR43080">
    <property type="entry name" value="CBS DOMAIN-CONTAINING PROTEIN CBSX3, MITOCHONDRIAL"/>
    <property type="match status" value="1"/>
</dbReference>
<evidence type="ECO:0000259" key="4">
    <source>
        <dbReference type="PROSITE" id="PS51371"/>
    </source>
</evidence>
<dbReference type="AlphaFoldDB" id="A0AA46AES9"/>
<dbReference type="InterPro" id="IPR046342">
    <property type="entry name" value="CBS_dom_sf"/>
</dbReference>
<evidence type="ECO:0000256" key="2">
    <source>
        <dbReference type="PROSITE-ProRule" id="PRU00703"/>
    </source>
</evidence>
<dbReference type="SUPFAM" id="SSF54631">
    <property type="entry name" value="CBS-domain pair"/>
    <property type="match status" value="1"/>
</dbReference>
<reference evidence="5" key="1">
    <citation type="submission" date="2017-05" db="EMBL/GenBank/DDBJ databases">
        <authorList>
            <person name="Varghese N."/>
            <person name="Submissions S."/>
        </authorList>
    </citation>
    <scope>NUCLEOTIDE SEQUENCE</scope>
    <source>
        <strain evidence="5">DSM 45262</strain>
    </source>
</reference>
<dbReference type="EMBL" id="FXTU01000002">
    <property type="protein sequence ID" value="SMP14370.1"/>
    <property type="molecule type" value="Genomic_DNA"/>
</dbReference>
<proteinExistence type="predicted"/>
<evidence type="ECO:0000256" key="3">
    <source>
        <dbReference type="SAM" id="MobiDB-lite"/>
    </source>
</evidence>
<dbReference type="Proteomes" id="UP001157946">
    <property type="component" value="Unassembled WGS sequence"/>
</dbReference>
<dbReference type="PROSITE" id="PS51371">
    <property type="entry name" value="CBS"/>
    <property type="match status" value="2"/>
</dbReference>
<dbReference type="PANTHER" id="PTHR43080:SF2">
    <property type="entry name" value="CBS DOMAIN-CONTAINING PROTEIN"/>
    <property type="match status" value="1"/>
</dbReference>
<dbReference type="Pfam" id="PF00571">
    <property type="entry name" value="CBS"/>
    <property type="match status" value="2"/>
</dbReference>
<feature type="domain" description="CBS" evidence="4">
    <location>
        <begin position="73"/>
        <end position="129"/>
    </location>
</feature>
<gene>
    <name evidence="5" type="ORF">SAMN06265361_102574</name>
</gene>
<feature type="domain" description="CBS" evidence="4">
    <location>
        <begin position="9"/>
        <end position="65"/>
    </location>
</feature>
<dbReference type="Gene3D" id="3.10.580.10">
    <property type="entry name" value="CBS-domain"/>
    <property type="match status" value="1"/>
</dbReference>
<dbReference type="SMART" id="SM00116">
    <property type="entry name" value="CBS"/>
    <property type="match status" value="2"/>
</dbReference>
<keyword evidence="1 2" id="KW-0129">CBS domain</keyword>
<keyword evidence="6" id="KW-1185">Reference proteome</keyword>